<dbReference type="FunFam" id="1.10.10.10:FF:000001">
    <property type="entry name" value="LysR family transcriptional regulator"/>
    <property type="match status" value="1"/>
</dbReference>
<evidence type="ECO:0000256" key="1">
    <source>
        <dbReference type="ARBA" id="ARBA00009437"/>
    </source>
</evidence>
<keyword evidence="7" id="KW-1185">Reference proteome</keyword>
<evidence type="ECO:0000313" key="6">
    <source>
        <dbReference type="EMBL" id="VVE03998.1"/>
    </source>
</evidence>
<dbReference type="InterPro" id="IPR036388">
    <property type="entry name" value="WH-like_DNA-bd_sf"/>
</dbReference>
<dbReference type="InterPro" id="IPR036390">
    <property type="entry name" value="WH_DNA-bd_sf"/>
</dbReference>
<dbReference type="PANTHER" id="PTHR30579">
    <property type="entry name" value="TRANSCRIPTIONAL REGULATOR"/>
    <property type="match status" value="1"/>
</dbReference>
<keyword evidence="4" id="KW-0804">Transcription</keyword>
<evidence type="ECO:0000259" key="5">
    <source>
        <dbReference type="PROSITE" id="PS50931"/>
    </source>
</evidence>
<dbReference type="Pfam" id="PF03466">
    <property type="entry name" value="LysR_substrate"/>
    <property type="match status" value="1"/>
</dbReference>
<evidence type="ECO:0000313" key="7">
    <source>
        <dbReference type="Proteomes" id="UP000383971"/>
    </source>
</evidence>
<reference evidence="6 7" key="1">
    <citation type="submission" date="2019-08" db="EMBL/GenBank/DDBJ databases">
        <authorList>
            <person name="Peeters C."/>
        </authorList>
    </citation>
    <scope>NUCLEOTIDE SEQUENCE [LARGE SCALE GENOMIC DNA]</scope>
    <source>
        <strain evidence="6 7">LMG 31111</strain>
    </source>
</reference>
<dbReference type="Gene3D" id="3.40.190.10">
    <property type="entry name" value="Periplasmic binding protein-like II"/>
    <property type="match status" value="2"/>
</dbReference>
<keyword evidence="2" id="KW-0805">Transcription regulation</keyword>
<dbReference type="InterPro" id="IPR000847">
    <property type="entry name" value="LysR_HTH_N"/>
</dbReference>
<feature type="domain" description="HTH lysR-type" evidence="5">
    <location>
        <begin position="16"/>
        <end position="73"/>
    </location>
</feature>
<organism evidence="6 7">
    <name type="scientific">Pandoraea communis</name>
    <dbReference type="NCBI Taxonomy" id="2508297"/>
    <lineage>
        <taxon>Bacteria</taxon>
        <taxon>Pseudomonadati</taxon>
        <taxon>Pseudomonadota</taxon>
        <taxon>Betaproteobacteria</taxon>
        <taxon>Burkholderiales</taxon>
        <taxon>Burkholderiaceae</taxon>
        <taxon>Pandoraea</taxon>
    </lineage>
</organism>
<evidence type="ECO:0000256" key="3">
    <source>
        <dbReference type="ARBA" id="ARBA00023125"/>
    </source>
</evidence>
<keyword evidence="3" id="KW-0238">DNA-binding</keyword>
<dbReference type="PROSITE" id="PS50931">
    <property type="entry name" value="HTH_LYSR"/>
    <property type="match status" value="1"/>
</dbReference>
<dbReference type="PANTHER" id="PTHR30579:SF7">
    <property type="entry name" value="HTH-TYPE TRANSCRIPTIONAL REGULATOR LRHA-RELATED"/>
    <property type="match status" value="1"/>
</dbReference>
<sequence>MLMKDRSEANILSMSLDIDLLRSFVAIAQAGSLSRAAQRIARTQSALSQQMKRLEAIVDQPLLQRTGRGVVLTSPGERLLGHAQRILRTHDEAMADMSGRGLSGTIRFGCPDDYASAFLPHLLREFAVAHPHALVEVICEPTPRLLEQLKRHALDLALISLPEGVDEGSVIRREPLVWIGNPGLEAALANAVEPLPLALSDPDTLDHIAACEALTQVGRAYRIAYASSSLSGLIALARSGQAFAVMTQTAVPADLRIVTGDTLPTLPSVGITVKFDRARPNLLSMAFADHIRQTLAVL</sequence>
<dbReference type="Proteomes" id="UP000383971">
    <property type="component" value="Unassembled WGS sequence"/>
</dbReference>
<dbReference type="EMBL" id="CABPSE010000006">
    <property type="protein sequence ID" value="VVE03998.1"/>
    <property type="molecule type" value="Genomic_DNA"/>
</dbReference>
<dbReference type="GO" id="GO:0003700">
    <property type="term" value="F:DNA-binding transcription factor activity"/>
    <property type="evidence" value="ECO:0007669"/>
    <property type="project" value="InterPro"/>
</dbReference>
<dbReference type="GO" id="GO:0003677">
    <property type="term" value="F:DNA binding"/>
    <property type="evidence" value="ECO:0007669"/>
    <property type="project" value="UniProtKB-KW"/>
</dbReference>
<dbReference type="SUPFAM" id="SSF53850">
    <property type="entry name" value="Periplasmic binding protein-like II"/>
    <property type="match status" value="1"/>
</dbReference>
<accession>A0A5E4UVL5</accession>
<dbReference type="InterPro" id="IPR050176">
    <property type="entry name" value="LTTR"/>
</dbReference>
<comment type="similarity">
    <text evidence="1">Belongs to the LysR transcriptional regulatory family.</text>
</comment>
<dbReference type="InterPro" id="IPR005119">
    <property type="entry name" value="LysR_subst-bd"/>
</dbReference>
<evidence type="ECO:0000256" key="4">
    <source>
        <dbReference type="ARBA" id="ARBA00023163"/>
    </source>
</evidence>
<dbReference type="AlphaFoldDB" id="A0A5E4UVL5"/>
<dbReference type="Pfam" id="PF00126">
    <property type="entry name" value="HTH_1"/>
    <property type="match status" value="1"/>
</dbReference>
<evidence type="ECO:0000256" key="2">
    <source>
        <dbReference type="ARBA" id="ARBA00023015"/>
    </source>
</evidence>
<gene>
    <name evidence="6" type="ORF">PCO31111_02307</name>
</gene>
<protein>
    <submittedName>
        <fullName evidence="6">LysR family transcriptional regulator</fullName>
    </submittedName>
</protein>
<proteinExistence type="inferred from homology"/>
<name>A0A5E4UVL5_9BURK</name>
<dbReference type="Gene3D" id="1.10.10.10">
    <property type="entry name" value="Winged helix-like DNA-binding domain superfamily/Winged helix DNA-binding domain"/>
    <property type="match status" value="1"/>
</dbReference>
<dbReference type="SUPFAM" id="SSF46785">
    <property type="entry name" value="Winged helix' DNA-binding domain"/>
    <property type="match status" value="1"/>
</dbReference>